<keyword evidence="1" id="KW-1133">Transmembrane helix</keyword>
<feature type="transmembrane region" description="Helical" evidence="1">
    <location>
        <begin position="82"/>
        <end position="103"/>
    </location>
</feature>
<dbReference type="Gene3D" id="1.20.144.10">
    <property type="entry name" value="Phosphatidic acid phosphatase type 2/haloperoxidase"/>
    <property type="match status" value="1"/>
</dbReference>
<feature type="transmembrane region" description="Helical" evidence="1">
    <location>
        <begin position="182"/>
        <end position="202"/>
    </location>
</feature>
<accession>A0A7L5AFX1</accession>
<dbReference type="AlphaFoldDB" id="A0A7L5AFX1"/>
<reference evidence="3 4" key="1">
    <citation type="submission" date="2016-09" db="EMBL/GenBank/DDBJ databases">
        <title>Complete genome sequence of microbes from the polar regions.</title>
        <authorList>
            <person name="Liao L."/>
            <person name="Chen B."/>
        </authorList>
    </citation>
    <scope>NUCLEOTIDE SEQUENCE [LARGE SCALE GENOMIC DNA]</scope>
    <source>
        <strain evidence="3 4">ZS314</strain>
    </source>
</reference>
<proteinExistence type="predicted"/>
<keyword evidence="4" id="KW-1185">Reference proteome</keyword>
<dbReference type="KEGG" id="mant:BHD05_06770"/>
<feature type="transmembrane region" description="Helical" evidence="1">
    <location>
        <begin position="110"/>
        <end position="130"/>
    </location>
</feature>
<dbReference type="InterPro" id="IPR036938">
    <property type="entry name" value="PAP2/HPO_sf"/>
</dbReference>
<keyword evidence="1" id="KW-0472">Membrane</keyword>
<dbReference type="OrthoDB" id="5289372at2"/>
<keyword evidence="1" id="KW-0812">Transmembrane</keyword>
<dbReference type="SMART" id="SM00014">
    <property type="entry name" value="acidPPc"/>
    <property type="match status" value="1"/>
</dbReference>
<sequence>MALRGLHERFIVEERVVAAPVRRRLYLIATVLVIVPLGAFVVILIDVLRGGELSSIDAPVQAWLNSVQSEFLTATMTGLSVLFGPPIFPIVALVLVLGWVFTARHAWRPLLLAGGTLVAIVGVRLIAELVGRARPPVRGMLIGPELSESFPSGHVVGAAAIMLLTAYLVFSRRRNPRTAVAAFVVASLGIVATAASRVYLGYHWATDAAGAVCIALIVLGFVIVIDTHRTVRVADSG</sequence>
<protein>
    <recommendedName>
        <fullName evidence="2">Phosphatidic acid phosphatase type 2/haloperoxidase domain-containing protein</fullName>
    </recommendedName>
</protein>
<organism evidence="3 4">
    <name type="scientific">Marisediminicola antarctica</name>
    <dbReference type="NCBI Taxonomy" id="674079"/>
    <lineage>
        <taxon>Bacteria</taxon>
        <taxon>Bacillati</taxon>
        <taxon>Actinomycetota</taxon>
        <taxon>Actinomycetes</taxon>
        <taxon>Micrococcales</taxon>
        <taxon>Microbacteriaceae</taxon>
        <taxon>Marisediminicola</taxon>
    </lineage>
</organism>
<dbReference type="CDD" id="cd03392">
    <property type="entry name" value="PAP2_like_2"/>
    <property type="match status" value="1"/>
</dbReference>
<evidence type="ECO:0000259" key="2">
    <source>
        <dbReference type="SMART" id="SM00014"/>
    </source>
</evidence>
<dbReference type="Pfam" id="PF01569">
    <property type="entry name" value="PAP2"/>
    <property type="match status" value="1"/>
</dbReference>
<feature type="transmembrane region" description="Helical" evidence="1">
    <location>
        <begin position="25"/>
        <end position="45"/>
    </location>
</feature>
<evidence type="ECO:0000313" key="3">
    <source>
        <dbReference type="EMBL" id="QHO69390.1"/>
    </source>
</evidence>
<feature type="transmembrane region" description="Helical" evidence="1">
    <location>
        <begin position="208"/>
        <end position="225"/>
    </location>
</feature>
<feature type="domain" description="Phosphatidic acid phosphatase type 2/haloperoxidase" evidence="2">
    <location>
        <begin position="108"/>
        <end position="223"/>
    </location>
</feature>
<feature type="transmembrane region" description="Helical" evidence="1">
    <location>
        <begin position="150"/>
        <end position="170"/>
    </location>
</feature>
<evidence type="ECO:0000256" key="1">
    <source>
        <dbReference type="SAM" id="Phobius"/>
    </source>
</evidence>
<dbReference type="Proteomes" id="UP000464507">
    <property type="component" value="Chromosome"/>
</dbReference>
<dbReference type="InterPro" id="IPR000326">
    <property type="entry name" value="PAP2/HPO"/>
</dbReference>
<dbReference type="EMBL" id="CP017146">
    <property type="protein sequence ID" value="QHO69390.1"/>
    <property type="molecule type" value="Genomic_DNA"/>
</dbReference>
<dbReference type="SUPFAM" id="SSF48317">
    <property type="entry name" value="Acid phosphatase/Vanadium-dependent haloperoxidase"/>
    <property type="match status" value="1"/>
</dbReference>
<name>A0A7L5AFX1_9MICO</name>
<gene>
    <name evidence="3" type="ORF">BHD05_06770</name>
</gene>
<evidence type="ECO:0000313" key="4">
    <source>
        <dbReference type="Proteomes" id="UP000464507"/>
    </source>
</evidence>